<gene>
    <name evidence="12" type="primary">pyrH</name>
    <name evidence="14" type="ORF">HB912_05630</name>
</gene>
<dbReference type="Gene3D" id="3.40.1160.10">
    <property type="entry name" value="Acetylglutamate kinase-like"/>
    <property type="match status" value="1"/>
</dbReference>
<evidence type="ECO:0000256" key="2">
    <source>
        <dbReference type="ARBA" id="ARBA00004791"/>
    </source>
</evidence>
<feature type="binding site" evidence="12">
    <location>
        <position position="54"/>
    </location>
    <ligand>
        <name>UMP</name>
        <dbReference type="ChEBI" id="CHEBI:57865"/>
    </ligand>
</feature>
<evidence type="ECO:0000256" key="8">
    <source>
        <dbReference type="ARBA" id="ARBA00022777"/>
    </source>
</evidence>
<dbReference type="InterPro" id="IPR015963">
    <property type="entry name" value="Uridylate_kinase_bac"/>
</dbReference>
<evidence type="ECO:0000259" key="13">
    <source>
        <dbReference type="Pfam" id="PF00696"/>
    </source>
</evidence>
<name>A0A841ZPN9_9LIST</name>
<feature type="binding site" evidence="12">
    <location>
        <position position="172"/>
    </location>
    <ligand>
        <name>ATP</name>
        <dbReference type="ChEBI" id="CHEBI:30616"/>
    </ligand>
</feature>
<dbReference type="FunFam" id="3.40.1160.10:FF:000001">
    <property type="entry name" value="Uridylate kinase"/>
    <property type="match status" value="1"/>
</dbReference>
<evidence type="ECO:0000256" key="3">
    <source>
        <dbReference type="ARBA" id="ARBA00007614"/>
    </source>
</evidence>
<dbReference type="RefSeq" id="WP_185372754.1">
    <property type="nucleotide sequence ID" value="NZ_CP195758.1"/>
</dbReference>
<organism evidence="14 15">
    <name type="scientific">Listeria aquatica</name>
    <dbReference type="NCBI Taxonomy" id="1494960"/>
    <lineage>
        <taxon>Bacteria</taxon>
        <taxon>Bacillati</taxon>
        <taxon>Bacillota</taxon>
        <taxon>Bacilli</taxon>
        <taxon>Bacillales</taxon>
        <taxon>Listeriaceae</taxon>
        <taxon>Listeria</taxon>
    </lineage>
</organism>
<comment type="caution">
    <text evidence="12">Lacks conserved residue(s) required for the propagation of feature annotation.</text>
</comment>
<dbReference type="Proteomes" id="UP000559885">
    <property type="component" value="Unassembled WGS sequence"/>
</dbReference>
<dbReference type="InterPro" id="IPR001048">
    <property type="entry name" value="Asp/Glu/Uridylate_kinase"/>
</dbReference>
<dbReference type="PIRSF" id="PIRSF005650">
    <property type="entry name" value="Uridylate_kin"/>
    <property type="match status" value="1"/>
</dbReference>
<accession>A0A841ZPN9</accession>
<evidence type="ECO:0000256" key="7">
    <source>
        <dbReference type="ARBA" id="ARBA00022741"/>
    </source>
</evidence>
<dbReference type="PANTHER" id="PTHR42833">
    <property type="entry name" value="URIDYLATE KINASE"/>
    <property type="match status" value="1"/>
</dbReference>
<evidence type="ECO:0000256" key="10">
    <source>
        <dbReference type="ARBA" id="ARBA00022975"/>
    </source>
</evidence>
<feature type="binding site" evidence="12">
    <location>
        <position position="59"/>
    </location>
    <ligand>
        <name>ATP</name>
        <dbReference type="ChEBI" id="CHEBI:30616"/>
    </ligand>
</feature>
<dbReference type="EMBL" id="JAARRM010000001">
    <property type="protein sequence ID" value="MBC1521135.1"/>
    <property type="molecule type" value="Genomic_DNA"/>
</dbReference>
<dbReference type="CDD" id="cd04254">
    <property type="entry name" value="AAK_UMPK-PyrH-Ec"/>
    <property type="match status" value="1"/>
</dbReference>
<comment type="subunit">
    <text evidence="12">Homohexamer.</text>
</comment>
<keyword evidence="8 12" id="KW-0418">Kinase</keyword>
<reference evidence="14 15" key="1">
    <citation type="submission" date="2020-03" db="EMBL/GenBank/DDBJ databases">
        <title>Soil Listeria distribution.</title>
        <authorList>
            <person name="Liao J."/>
            <person name="Wiedmann M."/>
        </authorList>
    </citation>
    <scope>NUCLEOTIDE SEQUENCE [LARGE SCALE GENOMIC DNA]</scope>
    <source>
        <strain evidence="14 15">FSL L7-1507</strain>
    </source>
</reference>
<feature type="domain" description="Aspartate/glutamate/uridylate kinase" evidence="13">
    <location>
        <begin position="7"/>
        <end position="217"/>
    </location>
</feature>
<evidence type="ECO:0000313" key="15">
    <source>
        <dbReference type="Proteomes" id="UP000559885"/>
    </source>
</evidence>
<keyword evidence="4 12" id="KW-0963">Cytoplasm</keyword>
<sequence>MNTPKYKRVVLKLSGEALAGSDGFGISPNIVNAISKQVKEVVELGVEVAVVVGGGNIWRGRLGSEMGMDRAAADYMGMLATVMNSLSLQDSLENIGVATRVQTSIDMRQIAEPYIRRKAIRHLEKGRVVIFAGGTGNPYFSTDTTAALRAAEIEADVILMAKNNVDGVYSADPRIDNTAKKYDELSYLDVIKEGLQVMDSTASSLSMDNDIPLIVFSFAETENNIKRVVLGEKIGTTVRGK</sequence>
<evidence type="ECO:0000256" key="4">
    <source>
        <dbReference type="ARBA" id="ARBA00022490"/>
    </source>
</evidence>
<protein>
    <recommendedName>
        <fullName evidence="12">Uridylate kinase</fullName>
        <shortName evidence="12">UK</shortName>
        <ecNumber evidence="12">2.7.4.22</ecNumber>
    </recommendedName>
    <alternativeName>
        <fullName evidence="12">Uridine monophosphate kinase</fullName>
        <shortName evidence="12">UMP kinase</shortName>
        <shortName evidence="12">UMPK</shortName>
    </alternativeName>
</protein>
<dbReference type="NCBIfam" id="TIGR02075">
    <property type="entry name" value="pyrH_bact"/>
    <property type="match status" value="1"/>
</dbReference>
<proteinExistence type="inferred from homology"/>
<evidence type="ECO:0000256" key="5">
    <source>
        <dbReference type="ARBA" id="ARBA00022533"/>
    </source>
</evidence>
<dbReference type="GO" id="GO:0006225">
    <property type="term" value="P:UDP biosynthetic process"/>
    <property type="evidence" value="ECO:0007669"/>
    <property type="project" value="TreeGrafter"/>
</dbReference>
<dbReference type="InterPro" id="IPR011817">
    <property type="entry name" value="Uridylate_kinase"/>
</dbReference>
<keyword evidence="9 12" id="KW-0067">ATP-binding</keyword>
<comment type="pathway">
    <text evidence="2 12">Pyrimidine metabolism; CTP biosynthesis via de novo pathway; UDP from UMP (UMPK route): step 1/1.</text>
</comment>
<comment type="caution">
    <text evidence="14">The sequence shown here is derived from an EMBL/GenBank/DDBJ whole genome shotgun (WGS) entry which is preliminary data.</text>
</comment>
<feature type="binding site" evidence="12">
    <location>
        <begin position="135"/>
        <end position="142"/>
    </location>
    <ligand>
        <name>UMP</name>
        <dbReference type="ChEBI" id="CHEBI:57865"/>
    </ligand>
</feature>
<dbReference type="InterPro" id="IPR036393">
    <property type="entry name" value="AceGlu_kinase-like_sf"/>
</dbReference>
<dbReference type="GO" id="GO:0033862">
    <property type="term" value="F:UMP kinase activity"/>
    <property type="evidence" value="ECO:0007669"/>
    <property type="project" value="UniProtKB-EC"/>
</dbReference>
<feature type="binding site" evidence="12">
    <location>
        <position position="74"/>
    </location>
    <ligand>
        <name>UMP</name>
        <dbReference type="ChEBI" id="CHEBI:57865"/>
    </ligand>
</feature>
<dbReference type="GO" id="GO:0044210">
    <property type="term" value="P:'de novo' CTP biosynthetic process"/>
    <property type="evidence" value="ECO:0007669"/>
    <property type="project" value="UniProtKB-UniRule"/>
</dbReference>
<dbReference type="HAMAP" id="MF_01220_B">
    <property type="entry name" value="PyrH_B"/>
    <property type="match status" value="1"/>
</dbReference>
<comment type="function">
    <text evidence="12">Catalyzes the reversible phosphorylation of UMP to UDP.</text>
</comment>
<evidence type="ECO:0000256" key="6">
    <source>
        <dbReference type="ARBA" id="ARBA00022679"/>
    </source>
</evidence>
<evidence type="ECO:0000256" key="11">
    <source>
        <dbReference type="ARBA" id="ARBA00047767"/>
    </source>
</evidence>
<feature type="binding site" evidence="12">
    <location>
        <position position="163"/>
    </location>
    <ligand>
        <name>ATP</name>
        <dbReference type="ChEBI" id="CHEBI:30616"/>
    </ligand>
</feature>
<feature type="binding site" evidence="12">
    <location>
        <position position="169"/>
    </location>
    <ligand>
        <name>ATP</name>
        <dbReference type="ChEBI" id="CHEBI:30616"/>
    </ligand>
</feature>
<dbReference type="UniPathway" id="UPA00159">
    <property type="reaction ID" value="UER00275"/>
</dbReference>
<comment type="subcellular location">
    <subcellularLocation>
        <location evidence="1 12">Cytoplasm</location>
    </subcellularLocation>
</comment>
<keyword evidence="5 12" id="KW-0021">Allosteric enzyme</keyword>
<dbReference type="PANTHER" id="PTHR42833:SF4">
    <property type="entry name" value="URIDYLATE KINASE PUMPKIN, CHLOROPLASTIC"/>
    <property type="match status" value="1"/>
</dbReference>
<evidence type="ECO:0000256" key="12">
    <source>
        <dbReference type="HAMAP-Rule" id="MF_01220"/>
    </source>
</evidence>
<dbReference type="EC" id="2.7.4.22" evidence="12"/>
<keyword evidence="10 12" id="KW-0665">Pyrimidine biosynthesis</keyword>
<feature type="binding site" evidence="12">
    <location>
        <position position="55"/>
    </location>
    <ligand>
        <name>ATP</name>
        <dbReference type="ChEBI" id="CHEBI:30616"/>
    </ligand>
</feature>
<dbReference type="GO" id="GO:0005524">
    <property type="term" value="F:ATP binding"/>
    <property type="evidence" value="ECO:0007669"/>
    <property type="project" value="UniProtKB-KW"/>
</dbReference>
<evidence type="ECO:0000313" key="14">
    <source>
        <dbReference type="EMBL" id="MBC1521135.1"/>
    </source>
</evidence>
<comment type="similarity">
    <text evidence="3 12">Belongs to the UMP kinase family.</text>
</comment>
<evidence type="ECO:0000256" key="1">
    <source>
        <dbReference type="ARBA" id="ARBA00004496"/>
    </source>
</evidence>
<evidence type="ECO:0000256" key="9">
    <source>
        <dbReference type="ARBA" id="ARBA00022840"/>
    </source>
</evidence>
<feature type="region of interest" description="Involved in allosteric activation by GTP" evidence="12">
    <location>
        <begin position="20"/>
        <end position="25"/>
    </location>
</feature>
<dbReference type="AlphaFoldDB" id="A0A841ZPN9"/>
<dbReference type="Pfam" id="PF00696">
    <property type="entry name" value="AA_kinase"/>
    <property type="match status" value="1"/>
</dbReference>
<keyword evidence="7 12" id="KW-0547">Nucleotide-binding</keyword>
<dbReference type="GO" id="GO:0005737">
    <property type="term" value="C:cytoplasm"/>
    <property type="evidence" value="ECO:0007669"/>
    <property type="project" value="UniProtKB-SubCell"/>
</dbReference>
<feature type="binding site" evidence="12">
    <location>
        <begin position="12"/>
        <end position="15"/>
    </location>
    <ligand>
        <name>ATP</name>
        <dbReference type="ChEBI" id="CHEBI:30616"/>
    </ligand>
</feature>
<keyword evidence="6 12" id="KW-0808">Transferase</keyword>
<comment type="catalytic activity">
    <reaction evidence="11 12">
        <text>UMP + ATP = UDP + ADP</text>
        <dbReference type="Rhea" id="RHEA:24400"/>
        <dbReference type="ChEBI" id="CHEBI:30616"/>
        <dbReference type="ChEBI" id="CHEBI:57865"/>
        <dbReference type="ChEBI" id="CHEBI:58223"/>
        <dbReference type="ChEBI" id="CHEBI:456216"/>
        <dbReference type="EC" id="2.7.4.22"/>
    </reaction>
</comment>
<comment type="activity regulation">
    <text evidence="12">Allosterically activated by GTP. Inhibited by UTP.</text>
</comment>
<dbReference type="SUPFAM" id="SSF53633">
    <property type="entry name" value="Carbamate kinase-like"/>
    <property type="match status" value="1"/>
</dbReference>